<feature type="signal peptide" evidence="1">
    <location>
        <begin position="1"/>
        <end position="32"/>
    </location>
</feature>
<reference evidence="3 4" key="1">
    <citation type="submission" date="2015-09" db="EMBL/GenBank/DDBJ databases">
        <title>Draft genome sequence of Kouleothrix aurantiaca JCM 19913.</title>
        <authorList>
            <person name="Hemp J."/>
        </authorList>
    </citation>
    <scope>NUCLEOTIDE SEQUENCE [LARGE SCALE GENOMIC DNA]</scope>
    <source>
        <strain evidence="3 4">COM-B</strain>
    </source>
</reference>
<name>A0A0P9EWS8_9CHLR</name>
<dbReference type="InterPro" id="IPR001434">
    <property type="entry name" value="OmcB-like_DUF11"/>
</dbReference>
<evidence type="ECO:0000313" key="4">
    <source>
        <dbReference type="Proteomes" id="UP000050509"/>
    </source>
</evidence>
<dbReference type="Gene3D" id="2.60.40.10">
    <property type="entry name" value="Immunoglobulins"/>
    <property type="match status" value="1"/>
</dbReference>
<dbReference type="EMBL" id="LJCR01002406">
    <property type="protein sequence ID" value="KPV48772.1"/>
    <property type="molecule type" value="Genomic_DNA"/>
</dbReference>
<organism evidence="3 4">
    <name type="scientific">Kouleothrix aurantiaca</name>
    <dbReference type="NCBI Taxonomy" id="186479"/>
    <lineage>
        <taxon>Bacteria</taxon>
        <taxon>Bacillati</taxon>
        <taxon>Chloroflexota</taxon>
        <taxon>Chloroflexia</taxon>
        <taxon>Chloroflexales</taxon>
        <taxon>Roseiflexineae</taxon>
        <taxon>Roseiflexaceae</taxon>
        <taxon>Kouleothrix</taxon>
    </lineage>
</organism>
<dbReference type="InterPro" id="IPR013783">
    <property type="entry name" value="Ig-like_fold"/>
</dbReference>
<accession>A0A0P9EWS8</accession>
<proteinExistence type="predicted"/>
<evidence type="ECO:0000313" key="3">
    <source>
        <dbReference type="EMBL" id="KPV48772.1"/>
    </source>
</evidence>
<keyword evidence="4" id="KW-1185">Reference proteome</keyword>
<dbReference type="PATRIC" id="fig|186479.3.peg.4814"/>
<evidence type="ECO:0000256" key="1">
    <source>
        <dbReference type="SAM" id="SignalP"/>
    </source>
</evidence>
<sequence length="189" mass="20269">MQLHLNTKLKRLLVLFAAVFALALAVSPAAWASPAASTAGNAVAPAVWFNPLADKKDSCKQSTVPCKQADLSIKKSVSRVKRSDDYIFTITVKNNSKIAAEKVVVVDQLSKRFELEYVKGPGCKYGQTVTCKVGTLGAGKSVTITIRVDVEPDNFKGKISNTASVSASTKDPNTKNNSSTVTVTYKRDT</sequence>
<dbReference type="Proteomes" id="UP000050509">
    <property type="component" value="Unassembled WGS sequence"/>
</dbReference>
<dbReference type="NCBIfam" id="TIGR01451">
    <property type="entry name" value="B_ant_repeat"/>
    <property type="match status" value="1"/>
</dbReference>
<dbReference type="InterPro" id="IPR047589">
    <property type="entry name" value="DUF11_rpt"/>
</dbReference>
<dbReference type="Pfam" id="PF01345">
    <property type="entry name" value="DUF11"/>
    <property type="match status" value="1"/>
</dbReference>
<gene>
    <name evidence="3" type="ORF">SE17_36255</name>
</gene>
<protein>
    <recommendedName>
        <fullName evidence="2">DUF11 domain-containing protein</fullName>
    </recommendedName>
</protein>
<evidence type="ECO:0000259" key="2">
    <source>
        <dbReference type="Pfam" id="PF01345"/>
    </source>
</evidence>
<comment type="caution">
    <text evidence="3">The sequence shown here is derived from an EMBL/GenBank/DDBJ whole genome shotgun (WGS) entry which is preliminary data.</text>
</comment>
<keyword evidence="1" id="KW-0732">Signal</keyword>
<dbReference type="AlphaFoldDB" id="A0A0P9EWS8"/>
<feature type="chain" id="PRO_5006156735" description="DUF11 domain-containing protein" evidence="1">
    <location>
        <begin position="33"/>
        <end position="189"/>
    </location>
</feature>
<feature type="domain" description="DUF11" evidence="2">
    <location>
        <begin position="70"/>
        <end position="183"/>
    </location>
</feature>